<feature type="transmembrane region" description="Helical" evidence="1">
    <location>
        <begin position="43"/>
        <end position="66"/>
    </location>
</feature>
<evidence type="ECO:0008006" key="4">
    <source>
        <dbReference type="Google" id="ProtNLM"/>
    </source>
</evidence>
<dbReference type="Proteomes" id="UP000033725">
    <property type="component" value="Unassembled WGS sequence"/>
</dbReference>
<evidence type="ECO:0000313" key="3">
    <source>
        <dbReference type="Proteomes" id="UP000033725"/>
    </source>
</evidence>
<comment type="caution">
    <text evidence="2">The sequence shown here is derived from an EMBL/GenBank/DDBJ whole genome shotgun (WGS) entry which is preliminary data.</text>
</comment>
<accession>A0A0F0KBS8</accession>
<keyword evidence="1" id="KW-0812">Transmembrane</keyword>
<dbReference type="OrthoDB" id="7596142at2"/>
<feature type="transmembrane region" description="Helical" evidence="1">
    <location>
        <begin position="12"/>
        <end position="31"/>
    </location>
</feature>
<gene>
    <name evidence="2" type="ORF">RN51_03165</name>
</gene>
<keyword evidence="1" id="KW-0472">Membrane</keyword>
<name>A0A0F0KBS8_9MICO</name>
<organism evidence="2 3">
    <name type="scientific">Microbacterium oxydans</name>
    <dbReference type="NCBI Taxonomy" id="82380"/>
    <lineage>
        <taxon>Bacteria</taxon>
        <taxon>Bacillati</taxon>
        <taxon>Actinomycetota</taxon>
        <taxon>Actinomycetes</taxon>
        <taxon>Micrococcales</taxon>
        <taxon>Microbacteriaceae</taxon>
        <taxon>Microbacterium</taxon>
    </lineage>
</organism>
<keyword evidence="1" id="KW-1133">Transmembrane helix</keyword>
<protein>
    <recommendedName>
        <fullName evidence="4">Cardiolipin synthase N-terminal domain-containing protein</fullName>
    </recommendedName>
</protein>
<evidence type="ECO:0000313" key="2">
    <source>
        <dbReference type="EMBL" id="KJL18333.1"/>
    </source>
</evidence>
<dbReference type="EMBL" id="JYIV01000030">
    <property type="protein sequence ID" value="KJL18333.1"/>
    <property type="molecule type" value="Genomic_DNA"/>
</dbReference>
<reference evidence="2 3" key="1">
    <citation type="submission" date="2015-02" db="EMBL/GenBank/DDBJ databases">
        <title>Draft genome sequences of ten Microbacterium spp. with emphasis on heavy metal contaminated environments.</title>
        <authorList>
            <person name="Corretto E."/>
        </authorList>
    </citation>
    <scope>NUCLEOTIDE SEQUENCE [LARGE SCALE GENOMIC DNA]</scope>
    <source>
        <strain evidence="2 3">BEL163</strain>
    </source>
</reference>
<sequence length="128" mass="14765">MSIWESFWDIIWWFFWVFVFVSYLMVLFNIVADLFRDHTLNGWWKAVWIIFLIFVPFLTALIYLIARGRGMGERSASAYREQQHAADSYIRSVAGSSPSDEIDKASKLLAAGTITQDEFSAIKARALS</sequence>
<dbReference type="RefSeq" id="WP_045264987.1">
    <property type="nucleotide sequence ID" value="NZ_JYIV01000030.1"/>
</dbReference>
<evidence type="ECO:0000256" key="1">
    <source>
        <dbReference type="SAM" id="Phobius"/>
    </source>
</evidence>
<dbReference type="AlphaFoldDB" id="A0A0F0KBS8"/>
<proteinExistence type="predicted"/>
<dbReference type="PATRIC" id="fig|82380.10.peg.3172"/>